<evidence type="ECO:0000313" key="11">
    <source>
        <dbReference type="EMBL" id="GHP04836.1"/>
    </source>
</evidence>
<reference evidence="11" key="1">
    <citation type="submission" date="2020-10" db="EMBL/GenBank/DDBJ databases">
        <title>Unveiling of a novel bifunctional photoreceptor, Dualchrome1, isolated from a cosmopolitan green alga.</title>
        <authorList>
            <person name="Suzuki S."/>
            <person name="Kawachi M."/>
        </authorList>
    </citation>
    <scope>NUCLEOTIDE SEQUENCE</scope>
    <source>
        <strain evidence="11">NIES 2893</strain>
    </source>
</reference>
<dbReference type="AlphaFoldDB" id="A0A830HBU8"/>
<dbReference type="InterPro" id="IPR047112">
    <property type="entry name" value="RecG/Mfd"/>
</dbReference>
<dbReference type="InterPro" id="IPR001650">
    <property type="entry name" value="Helicase_C-like"/>
</dbReference>
<evidence type="ECO:0000259" key="10">
    <source>
        <dbReference type="PROSITE" id="PS51194"/>
    </source>
</evidence>
<feature type="compositionally biased region" description="Low complexity" evidence="8">
    <location>
        <begin position="288"/>
        <end position="301"/>
    </location>
</feature>
<protein>
    <recommendedName>
        <fullName evidence="13">Transcription-repair-coupling factor</fullName>
    </recommendedName>
</protein>
<evidence type="ECO:0000256" key="4">
    <source>
        <dbReference type="ARBA" id="ARBA00022806"/>
    </source>
</evidence>
<comment type="caution">
    <text evidence="11">The sequence shown here is derived from an EMBL/GenBank/DDBJ whole genome shotgun (WGS) entry which is preliminary data.</text>
</comment>
<dbReference type="PANTHER" id="PTHR47964:SF1">
    <property type="entry name" value="ATP-DEPENDENT DNA HELICASE HOMOLOG RECG, CHLOROPLASTIC"/>
    <property type="match status" value="1"/>
</dbReference>
<evidence type="ECO:0000256" key="3">
    <source>
        <dbReference type="ARBA" id="ARBA00022801"/>
    </source>
</evidence>
<dbReference type="PANTHER" id="PTHR47964">
    <property type="entry name" value="ATP-DEPENDENT DNA HELICASE HOMOLOG RECG, CHLOROPLASTIC"/>
    <property type="match status" value="1"/>
</dbReference>
<evidence type="ECO:0000256" key="7">
    <source>
        <dbReference type="ARBA" id="ARBA00023204"/>
    </source>
</evidence>
<evidence type="ECO:0008006" key="13">
    <source>
        <dbReference type="Google" id="ProtNLM"/>
    </source>
</evidence>
<feature type="region of interest" description="Disordered" evidence="8">
    <location>
        <begin position="128"/>
        <end position="200"/>
    </location>
</feature>
<dbReference type="GO" id="GO:0006281">
    <property type="term" value="P:DNA repair"/>
    <property type="evidence" value="ECO:0007669"/>
    <property type="project" value="UniProtKB-KW"/>
</dbReference>
<dbReference type="GO" id="GO:0016787">
    <property type="term" value="F:hydrolase activity"/>
    <property type="evidence" value="ECO:0007669"/>
    <property type="project" value="UniProtKB-KW"/>
</dbReference>
<dbReference type="OrthoDB" id="495638at2759"/>
<keyword evidence="4" id="KW-0347">Helicase</keyword>
<feature type="compositionally biased region" description="Basic residues" evidence="8">
    <location>
        <begin position="171"/>
        <end position="183"/>
    </location>
</feature>
<name>A0A830HBU8_9CHLO</name>
<evidence type="ECO:0000256" key="1">
    <source>
        <dbReference type="ARBA" id="ARBA00022741"/>
    </source>
</evidence>
<keyword evidence="7" id="KW-0234">DNA repair</keyword>
<dbReference type="Gene3D" id="3.40.50.300">
    <property type="entry name" value="P-loop containing nucleotide triphosphate hydrolases"/>
    <property type="match status" value="2"/>
</dbReference>
<evidence type="ECO:0000256" key="6">
    <source>
        <dbReference type="ARBA" id="ARBA00023125"/>
    </source>
</evidence>
<feature type="domain" description="Helicase ATP-binding" evidence="9">
    <location>
        <begin position="409"/>
        <end position="578"/>
    </location>
</feature>
<dbReference type="SMART" id="SM00487">
    <property type="entry name" value="DEXDc"/>
    <property type="match status" value="1"/>
</dbReference>
<accession>A0A830HBU8</accession>
<feature type="compositionally biased region" description="Low complexity" evidence="8">
    <location>
        <begin position="159"/>
        <end position="170"/>
    </location>
</feature>
<evidence type="ECO:0000313" key="12">
    <source>
        <dbReference type="Proteomes" id="UP000660262"/>
    </source>
</evidence>
<dbReference type="SMART" id="SM00490">
    <property type="entry name" value="HELICc"/>
    <property type="match status" value="1"/>
</dbReference>
<dbReference type="InterPro" id="IPR014001">
    <property type="entry name" value="Helicase_ATP-bd"/>
</dbReference>
<dbReference type="InterPro" id="IPR027417">
    <property type="entry name" value="P-loop_NTPase"/>
</dbReference>
<feature type="region of interest" description="Disordered" evidence="8">
    <location>
        <begin position="276"/>
        <end position="305"/>
    </location>
</feature>
<evidence type="ECO:0000256" key="2">
    <source>
        <dbReference type="ARBA" id="ARBA00022763"/>
    </source>
</evidence>
<dbReference type="Pfam" id="PF00271">
    <property type="entry name" value="Helicase_C"/>
    <property type="match status" value="1"/>
</dbReference>
<keyword evidence="1" id="KW-0547">Nucleotide-binding</keyword>
<keyword evidence="6" id="KW-0238">DNA-binding</keyword>
<keyword evidence="5" id="KW-0067">ATP-binding</keyword>
<sequence length="1056" mass="115467">MAPVFSFSFSASARSSLPLGARARACHGGGFRLGSSRQGMGMKTRALFSSHFKAKWGGANVKVMAAAAHPRRGSSSIRSASAASSVDIVDIDAVVKEEERLASDLHERFATRRDTRFEERIKRFRSRRQESLTNMSKKMRTVDEDDDDEDGDEDEDGDAAVSSTTTATKAATKKKAKTTKKKKDAASKSSNQVQRQTAAVDVNELSPGGLYVHKDFGKCIFLGVETHPDKRRNNRPAPFVMLRFADGLAKLPARQLKRHIYRAKGDDADAAQMAATNQNQDGDNSSSTTTTAAAAAAAAAAEPSQALTLKPTRLMKSPRLGKLKDPSAWRRTMQRSKRTIDGQVSKLMDTLIKRLQVTRPQYEDVSTMTQRTDGTPMDGAGILQAFNESFGYDLTPDQKSAVEDVVSDMTLEPFPMDRLVIGDVGYGKTEVAVRAVFTAAMSDRQVFVLAPTTVLATQHYKVLKRRFEGVLSKDGVDIGESMGLLCRFTKAGERRKLLERIAKGEQLVTVGTHALLSDKVESRHLNLLVVDEEQRFGVKQKERLRSARSEVDVLTLTATPIPRTLQWATLSLRQTSCIFTPPPARKPIETVVAEFDEEQVYDAISREVGRGGQVYFVVPRIEPDMDDAVRYIKRGVVAGKLPGTISWGTINGSMKPTAMEAVMTSFGDREFDILIATSIVESGLDMPNVNTIIIPNAHYFGIASLYQLRGRVGRSDIEARAYLMYPRQVALKLVENGPAFDILTYRRIEALRECCNGLGLGYRLAERDAEIRGMGELMGLSQTDGGGRGKSGGGNAASLIGPDLYVEQVFDALQKVEQQYLPTVENGPAGISFALWCAGALEASYASLPRGECTWPVAELSDASVAKLEDMLKSTMLSGDGGAFAVDRMYRAICMKYQVELDEDFDDPLAPRSSMDDRVANFVQLLMIRSLCSELGIHAVAGGYGVSAMSPLPPPLTGFDTEDDVWLLTKMNQETYDMVMMAPNAEDGGAAMDSTIRTMRNVTGVVVKLHLGDVEEGGGAIVLRGLGAMRDDVQISTVCELLMRMREGLPEYVAYL</sequence>
<dbReference type="GO" id="GO:0003677">
    <property type="term" value="F:DNA binding"/>
    <property type="evidence" value="ECO:0007669"/>
    <property type="project" value="UniProtKB-KW"/>
</dbReference>
<dbReference type="SUPFAM" id="SSF52540">
    <property type="entry name" value="P-loop containing nucleoside triphosphate hydrolases"/>
    <property type="match status" value="2"/>
</dbReference>
<dbReference type="Pfam" id="PF00270">
    <property type="entry name" value="DEAD"/>
    <property type="match status" value="1"/>
</dbReference>
<dbReference type="PROSITE" id="PS51194">
    <property type="entry name" value="HELICASE_CTER"/>
    <property type="match status" value="1"/>
</dbReference>
<dbReference type="GO" id="GO:0005524">
    <property type="term" value="F:ATP binding"/>
    <property type="evidence" value="ECO:0007669"/>
    <property type="project" value="UniProtKB-KW"/>
</dbReference>
<feature type="compositionally biased region" description="Polar residues" evidence="8">
    <location>
        <begin position="276"/>
        <end position="287"/>
    </location>
</feature>
<gene>
    <name evidence="11" type="ORF">PPROV_000358800</name>
</gene>
<proteinExistence type="predicted"/>
<feature type="domain" description="Helicase C-terminal" evidence="10">
    <location>
        <begin position="596"/>
        <end position="770"/>
    </location>
</feature>
<dbReference type="Proteomes" id="UP000660262">
    <property type="component" value="Unassembled WGS sequence"/>
</dbReference>
<feature type="compositionally biased region" description="Acidic residues" evidence="8">
    <location>
        <begin position="143"/>
        <end position="158"/>
    </location>
</feature>
<evidence type="ECO:0000256" key="8">
    <source>
        <dbReference type="SAM" id="MobiDB-lite"/>
    </source>
</evidence>
<dbReference type="InterPro" id="IPR011545">
    <property type="entry name" value="DEAD/DEAH_box_helicase_dom"/>
</dbReference>
<keyword evidence="2" id="KW-0227">DNA damage</keyword>
<dbReference type="EMBL" id="BNJQ01000008">
    <property type="protein sequence ID" value="GHP04836.1"/>
    <property type="molecule type" value="Genomic_DNA"/>
</dbReference>
<evidence type="ECO:0000256" key="5">
    <source>
        <dbReference type="ARBA" id="ARBA00022840"/>
    </source>
</evidence>
<keyword evidence="3" id="KW-0378">Hydrolase</keyword>
<keyword evidence="12" id="KW-1185">Reference proteome</keyword>
<organism evidence="11 12">
    <name type="scientific">Pycnococcus provasolii</name>
    <dbReference type="NCBI Taxonomy" id="41880"/>
    <lineage>
        <taxon>Eukaryota</taxon>
        <taxon>Viridiplantae</taxon>
        <taxon>Chlorophyta</taxon>
        <taxon>Pseudoscourfieldiophyceae</taxon>
        <taxon>Pseudoscourfieldiales</taxon>
        <taxon>Pycnococcaceae</taxon>
        <taxon>Pycnococcus</taxon>
    </lineage>
</organism>
<dbReference type="GO" id="GO:0003678">
    <property type="term" value="F:DNA helicase activity"/>
    <property type="evidence" value="ECO:0007669"/>
    <property type="project" value="TreeGrafter"/>
</dbReference>
<dbReference type="PROSITE" id="PS51192">
    <property type="entry name" value="HELICASE_ATP_BIND_1"/>
    <property type="match status" value="1"/>
</dbReference>
<evidence type="ECO:0000259" key="9">
    <source>
        <dbReference type="PROSITE" id="PS51192"/>
    </source>
</evidence>